<dbReference type="GeneID" id="100211186"/>
<dbReference type="PROSITE" id="PS00383">
    <property type="entry name" value="TYR_PHOSPHATASE_1"/>
    <property type="match status" value="1"/>
</dbReference>
<evidence type="ECO:0000313" key="8">
    <source>
        <dbReference type="Proteomes" id="UP001652625"/>
    </source>
</evidence>
<dbReference type="InterPro" id="IPR000387">
    <property type="entry name" value="Tyr_Pase_dom"/>
</dbReference>
<dbReference type="PANTHER" id="PTHR10159:SF519">
    <property type="entry name" value="DUAL SPECIFICITY PROTEIN PHOSPHATASE MPK3"/>
    <property type="match status" value="1"/>
</dbReference>
<feature type="domain" description="Tyrosine specific protein phosphatases" evidence="6">
    <location>
        <begin position="279"/>
        <end position="338"/>
    </location>
</feature>
<proteinExistence type="inferred from homology"/>
<gene>
    <name evidence="9" type="primary">LOC100211186</name>
</gene>
<comment type="similarity">
    <text evidence="1">Belongs to the protein-tyrosine phosphatase family. Non-receptor class dual specificity subfamily.</text>
</comment>
<dbReference type="PRINTS" id="PR01764">
    <property type="entry name" value="MAPKPHPHTASE"/>
</dbReference>
<dbReference type="InterPro" id="IPR001763">
    <property type="entry name" value="Rhodanese-like_dom"/>
</dbReference>
<organism evidence="8 9">
    <name type="scientific">Hydra vulgaris</name>
    <name type="common">Hydra</name>
    <name type="synonym">Hydra attenuata</name>
    <dbReference type="NCBI Taxonomy" id="6087"/>
    <lineage>
        <taxon>Eukaryota</taxon>
        <taxon>Metazoa</taxon>
        <taxon>Cnidaria</taxon>
        <taxon>Hydrozoa</taxon>
        <taxon>Hydroidolina</taxon>
        <taxon>Anthoathecata</taxon>
        <taxon>Aplanulata</taxon>
        <taxon>Hydridae</taxon>
        <taxon>Hydra</taxon>
    </lineage>
</organism>
<accession>A0ABM4C1K9</accession>
<name>A0ABM4C1K9_HYDVU</name>
<reference evidence="9" key="1">
    <citation type="submission" date="2025-08" db="UniProtKB">
        <authorList>
            <consortium name="RefSeq"/>
        </authorList>
    </citation>
    <scope>IDENTIFICATION</scope>
</reference>
<dbReference type="SUPFAM" id="SSF52799">
    <property type="entry name" value="(Phosphotyrosine protein) phosphatases II"/>
    <property type="match status" value="1"/>
</dbReference>
<dbReference type="InterPro" id="IPR000340">
    <property type="entry name" value="Dual-sp_phosphatase_cat-dom"/>
</dbReference>
<evidence type="ECO:0000259" key="7">
    <source>
        <dbReference type="PROSITE" id="PS50206"/>
    </source>
</evidence>
<dbReference type="Pfam" id="PF00581">
    <property type="entry name" value="Rhodanese"/>
    <property type="match status" value="1"/>
</dbReference>
<dbReference type="Gene3D" id="3.90.190.10">
    <property type="entry name" value="Protein tyrosine phosphatase superfamily"/>
    <property type="match status" value="1"/>
</dbReference>
<feature type="domain" description="Rhodanese" evidence="7">
    <location>
        <begin position="60"/>
        <end position="176"/>
    </location>
</feature>
<keyword evidence="8" id="KW-1185">Reference proteome</keyword>
<dbReference type="Gene3D" id="3.40.250.10">
    <property type="entry name" value="Rhodanese-like domain"/>
    <property type="match status" value="1"/>
</dbReference>
<evidence type="ECO:0000256" key="4">
    <source>
        <dbReference type="ARBA" id="ARBA00022912"/>
    </source>
</evidence>
<dbReference type="SUPFAM" id="SSF52821">
    <property type="entry name" value="Rhodanese/Cell cycle control phosphatase"/>
    <property type="match status" value="1"/>
</dbReference>
<dbReference type="EC" id="3.1.3.48" evidence="2"/>
<dbReference type="PROSITE" id="PS50056">
    <property type="entry name" value="TYR_PHOSPHATASE_2"/>
    <property type="match status" value="1"/>
</dbReference>
<dbReference type="InterPro" id="IPR029021">
    <property type="entry name" value="Prot-tyrosine_phosphatase-like"/>
</dbReference>
<feature type="domain" description="Tyrosine-protein phosphatase" evidence="5">
    <location>
        <begin position="216"/>
        <end position="359"/>
    </location>
</feature>
<dbReference type="RefSeq" id="XP_065655413.1">
    <property type="nucleotide sequence ID" value="XM_065799341.1"/>
</dbReference>
<sequence>MCSTLTMCSYGGFFNGQKANISNITTVNSILPGELAEALQTNLKIKNNLNDTHIDKQSIQNEDVMLLDCRSFLAYNFKHISGALNVNCTGLVKKRLQQGKATLVDMVTSEYGKEFLKSGKWAKAVVYDDCTTELEKLPSSHPLKIVLVLLHKQGKEAFLLKGGLKEFSQCYQNLLAFHSDHSDSVTNAIDRINSLAKYHQDITTNQPNPSCPLNVKATEVMPNVFLGNATDAKDEVLHDLHNIRYILNLTINCPNYFYDKPGYHYKQVQIEDSCKEDIKEIIPEAINFIDQARSNNCSVLIHCQGGVSRSPTVTIAYLMHTNKQTFKEAYELVKLKRPCIAPNLNFMGQLWEMDQRKNTNASQSDCLLKKLICRGGKE</sequence>
<dbReference type="InterPro" id="IPR036873">
    <property type="entry name" value="Rhodanese-like_dom_sf"/>
</dbReference>
<keyword evidence="3" id="KW-0378">Hydrolase</keyword>
<dbReference type="SMART" id="SM00450">
    <property type="entry name" value="RHOD"/>
    <property type="match status" value="1"/>
</dbReference>
<evidence type="ECO:0000256" key="2">
    <source>
        <dbReference type="ARBA" id="ARBA00013064"/>
    </source>
</evidence>
<dbReference type="Proteomes" id="UP001652625">
    <property type="component" value="Chromosome 06"/>
</dbReference>
<dbReference type="PANTHER" id="PTHR10159">
    <property type="entry name" value="DUAL SPECIFICITY PROTEIN PHOSPHATASE"/>
    <property type="match status" value="1"/>
</dbReference>
<evidence type="ECO:0000259" key="6">
    <source>
        <dbReference type="PROSITE" id="PS50056"/>
    </source>
</evidence>
<evidence type="ECO:0000259" key="5">
    <source>
        <dbReference type="PROSITE" id="PS50054"/>
    </source>
</evidence>
<dbReference type="InterPro" id="IPR016130">
    <property type="entry name" value="Tyr_Pase_AS"/>
</dbReference>
<evidence type="ECO:0000256" key="3">
    <source>
        <dbReference type="ARBA" id="ARBA00022801"/>
    </source>
</evidence>
<dbReference type="SMART" id="SM00195">
    <property type="entry name" value="DSPc"/>
    <property type="match status" value="1"/>
</dbReference>
<keyword evidence="4" id="KW-0904">Protein phosphatase</keyword>
<dbReference type="CDD" id="cd01446">
    <property type="entry name" value="DSP_MapKP"/>
    <property type="match status" value="1"/>
</dbReference>
<evidence type="ECO:0000313" key="9">
    <source>
        <dbReference type="RefSeq" id="XP_065655413.1"/>
    </source>
</evidence>
<protein>
    <recommendedName>
        <fullName evidence="2">protein-tyrosine-phosphatase</fullName>
        <ecNumber evidence="2">3.1.3.48</ecNumber>
    </recommendedName>
</protein>
<dbReference type="PROSITE" id="PS50054">
    <property type="entry name" value="TYR_PHOSPHATASE_DUAL"/>
    <property type="match status" value="1"/>
</dbReference>
<dbReference type="Pfam" id="PF00782">
    <property type="entry name" value="DSPc"/>
    <property type="match status" value="1"/>
</dbReference>
<evidence type="ECO:0000256" key="1">
    <source>
        <dbReference type="ARBA" id="ARBA00008601"/>
    </source>
</evidence>
<dbReference type="PROSITE" id="PS50206">
    <property type="entry name" value="RHODANESE_3"/>
    <property type="match status" value="1"/>
</dbReference>
<dbReference type="InterPro" id="IPR020422">
    <property type="entry name" value="TYR_PHOSPHATASE_DUAL_dom"/>
</dbReference>
<dbReference type="InterPro" id="IPR008343">
    <property type="entry name" value="MKP"/>
</dbReference>